<dbReference type="EMBL" id="CACRUF010000054">
    <property type="protein sequence ID" value="VYU28826.1"/>
    <property type="molecule type" value="Genomic_DNA"/>
</dbReference>
<dbReference type="AlphaFoldDB" id="A0A6N3DHW5"/>
<name>A0A6N3DHW5_9FIRM</name>
<protein>
    <submittedName>
        <fullName evidence="1">Uncharacterized protein</fullName>
    </submittedName>
</protein>
<reference evidence="1" key="1">
    <citation type="submission" date="2019-11" db="EMBL/GenBank/DDBJ databases">
        <authorList>
            <person name="Feng L."/>
        </authorList>
    </citation>
    <scope>NUCLEOTIDE SEQUENCE</scope>
    <source>
        <strain evidence="1">VdisparLFYP95</strain>
    </source>
</reference>
<evidence type="ECO:0000313" key="1">
    <source>
        <dbReference type="EMBL" id="VYU28826.1"/>
    </source>
</evidence>
<proteinExistence type="predicted"/>
<dbReference type="RefSeq" id="WP_156720000.1">
    <property type="nucleotide sequence ID" value="NZ_CACRUF010000054.1"/>
</dbReference>
<gene>
    <name evidence="1" type="ORF">VDLFYP95_00033</name>
</gene>
<organism evidence="1">
    <name type="scientific">Veillonella dispar</name>
    <dbReference type="NCBI Taxonomy" id="39778"/>
    <lineage>
        <taxon>Bacteria</taxon>
        <taxon>Bacillati</taxon>
        <taxon>Bacillota</taxon>
        <taxon>Negativicutes</taxon>
        <taxon>Veillonellales</taxon>
        <taxon>Veillonellaceae</taxon>
        <taxon>Veillonella</taxon>
    </lineage>
</organism>
<accession>A0A6N3DHW5</accession>
<sequence length="181" mass="20621">MFLRLTRLFTLIVAFVCISSATFAISLGELQNSSQFWRERHDSSSDIYLDLNSVQNVIYEPPKYTLKFKVYTVDKKENFIAEGEAIADYDYNKSIEGIIKRNNLSKVPYTSEKVKSTVKKAKLKDSGVVNSLKFSAIYDFNGNVIYSGDSIEAFKKEKVDATSSGYVISVKAFKKYYNVKF</sequence>